<keyword evidence="1 3" id="KW-0489">Methyltransferase</keyword>
<dbReference type="EMBL" id="FQZE01000026">
    <property type="protein sequence ID" value="SHJ69098.1"/>
    <property type="molecule type" value="Genomic_DNA"/>
</dbReference>
<evidence type="ECO:0000256" key="2">
    <source>
        <dbReference type="ARBA" id="ARBA00022679"/>
    </source>
</evidence>
<dbReference type="GO" id="GO:0003676">
    <property type="term" value="F:nucleic acid binding"/>
    <property type="evidence" value="ECO:0007669"/>
    <property type="project" value="InterPro"/>
</dbReference>
<accession>A0A1M6LD84</accession>
<gene>
    <name evidence="3" type="ORF">SAMN05444280_12655</name>
</gene>
<dbReference type="PROSITE" id="PS00092">
    <property type="entry name" value="N6_MTASE"/>
    <property type="match status" value="1"/>
</dbReference>
<protein>
    <submittedName>
        <fullName evidence="3">16S rRNA (Guanine(966)-N(2))-methyltransferase RsmD</fullName>
    </submittedName>
</protein>
<evidence type="ECO:0000256" key="1">
    <source>
        <dbReference type="ARBA" id="ARBA00022603"/>
    </source>
</evidence>
<dbReference type="STRING" id="1168035.SAMN05444280_12655"/>
<dbReference type="CDD" id="cd02440">
    <property type="entry name" value="AdoMet_MTases"/>
    <property type="match status" value="1"/>
</dbReference>
<reference evidence="3 4" key="1">
    <citation type="submission" date="2016-11" db="EMBL/GenBank/DDBJ databases">
        <authorList>
            <person name="Jaros S."/>
            <person name="Januszkiewicz K."/>
            <person name="Wedrychowicz H."/>
        </authorList>
    </citation>
    <scope>NUCLEOTIDE SEQUENCE [LARGE SCALE GENOMIC DNA]</scope>
    <source>
        <strain evidence="3 4">DSM 27063</strain>
    </source>
</reference>
<dbReference type="PIRSF" id="PIRSF004553">
    <property type="entry name" value="CHP00095"/>
    <property type="match status" value="1"/>
</dbReference>
<organism evidence="3 4">
    <name type="scientific">Tangfeifania diversioriginum</name>
    <dbReference type="NCBI Taxonomy" id="1168035"/>
    <lineage>
        <taxon>Bacteria</taxon>
        <taxon>Pseudomonadati</taxon>
        <taxon>Bacteroidota</taxon>
        <taxon>Bacteroidia</taxon>
        <taxon>Marinilabiliales</taxon>
        <taxon>Prolixibacteraceae</taxon>
        <taxon>Tangfeifania</taxon>
    </lineage>
</organism>
<name>A0A1M6LD84_9BACT</name>
<dbReference type="NCBIfam" id="TIGR00095">
    <property type="entry name" value="16S rRNA (guanine(966)-N(2))-methyltransferase RsmD"/>
    <property type="match status" value="1"/>
</dbReference>
<dbReference type="PANTHER" id="PTHR43542">
    <property type="entry name" value="METHYLTRANSFERASE"/>
    <property type="match status" value="1"/>
</dbReference>
<dbReference type="GO" id="GO:0008168">
    <property type="term" value="F:methyltransferase activity"/>
    <property type="evidence" value="ECO:0007669"/>
    <property type="project" value="UniProtKB-KW"/>
</dbReference>
<dbReference type="InterPro" id="IPR029063">
    <property type="entry name" value="SAM-dependent_MTases_sf"/>
</dbReference>
<dbReference type="AlphaFoldDB" id="A0A1M6LD84"/>
<dbReference type="InterPro" id="IPR002052">
    <property type="entry name" value="DNA_methylase_N6_adenine_CS"/>
</dbReference>
<evidence type="ECO:0000313" key="4">
    <source>
        <dbReference type="Proteomes" id="UP000184050"/>
    </source>
</evidence>
<dbReference type="Pfam" id="PF03602">
    <property type="entry name" value="Cons_hypoth95"/>
    <property type="match status" value="1"/>
</dbReference>
<sequence>MRIVGGKYKGRVFSPNKKFGARPTTDLAKEALFNILANRYNFEGMHVLDLFSGTGSIGYEFISRGASEVTFIELDFNHVRLIKNVTTKLEITNARIIRSDVFRFLKKCPSKFDIIFADPPFELKQLNDIPQAVFKADILKNDGLFILEHPGKYDFSKHPNFTEIRKYGKVNFSFFTPTSKQ</sequence>
<dbReference type="InterPro" id="IPR004398">
    <property type="entry name" value="RNA_MeTrfase_RsmD"/>
</dbReference>
<dbReference type="RefSeq" id="WP_073171532.1">
    <property type="nucleotide sequence ID" value="NZ_FQZE01000026.1"/>
</dbReference>
<dbReference type="OrthoDB" id="9803017at2"/>
<evidence type="ECO:0000313" key="3">
    <source>
        <dbReference type="EMBL" id="SHJ69098.1"/>
    </source>
</evidence>
<keyword evidence="2 3" id="KW-0808">Transferase</keyword>
<dbReference type="SUPFAM" id="SSF53335">
    <property type="entry name" value="S-adenosyl-L-methionine-dependent methyltransferases"/>
    <property type="match status" value="1"/>
</dbReference>
<proteinExistence type="predicted"/>
<dbReference type="GO" id="GO:0031167">
    <property type="term" value="P:rRNA methylation"/>
    <property type="evidence" value="ECO:0007669"/>
    <property type="project" value="InterPro"/>
</dbReference>
<dbReference type="Proteomes" id="UP000184050">
    <property type="component" value="Unassembled WGS sequence"/>
</dbReference>
<keyword evidence="4" id="KW-1185">Reference proteome</keyword>
<dbReference type="Gene3D" id="3.40.50.150">
    <property type="entry name" value="Vaccinia Virus protein VP39"/>
    <property type="match status" value="1"/>
</dbReference>
<dbReference type="PANTHER" id="PTHR43542:SF1">
    <property type="entry name" value="METHYLTRANSFERASE"/>
    <property type="match status" value="1"/>
</dbReference>